<protein>
    <recommendedName>
        <fullName evidence="2">NAD(P)-binding domain-containing protein</fullName>
    </recommendedName>
</protein>
<proteinExistence type="predicted"/>
<dbReference type="SUPFAM" id="SSF55961">
    <property type="entry name" value="Bet v1-like"/>
    <property type="match status" value="1"/>
</dbReference>
<dbReference type="InterPro" id="IPR021295">
    <property type="entry name" value="DUF2867"/>
</dbReference>
<dbReference type="PANTHER" id="PTHR48079:SF6">
    <property type="entry name" value="NAD(P)-BINDING DOMAIN-CONTAINING PROTEIN-RELATED"/>
    <property type="match status" value="1"/>
</dbReference>
<feature type="region of interest" description="Disordered" evidence="1">
    <location>
        <begin position="338"/>
        <end position="361"/>
    </location>
</feature>
<dbReference type="PATRIC" id="fig|1703.6.peg.516"/>
<name>A0A0B9AE99_BRELN</name>
<comment type="caution">
    <text evidence="3">The sequence shown here is derived from an EMBL/GenBank/DDBJ whole genome shotgun (WGS) entry which is preliminary data.</text>
</comment>
<dbReference type="AlphaFoldDB" id="A0A0B9AE99"/>
<feature type="domain" description="NAD(P)-binding" evidence="2">
    <location>
        <begin position="34"/>
        <end position="141"/>
    </location>
</feature>
<evidence type="ECO:0000313" key="4">
    <source>
        <dbReference type="Proteomes" id="UP000031488"/>
    </source>
</evidence>
<dbReference type="Gene3D" id="3.40.50.720">
    <property type="entry name" value="NAD(P)-binding Rossmann-like Domain"/>
    <property type="match status" value="1"/>
</dbReference>
<sequence length="514" mass="56178">MNRPTERSTPPGPKSLGDEVIRQTRTPRRVLVLGATGYIGGRLVPRLLQAGHRVRVGVRRPEKLKQVPWAADVDVRTVDLDTGGGLDDSLGGIDTVYYLVHSMGSGGDFEAAEAEAARRFASAAASAGVRRIVYLGGLHPEGRELSKHMRSRANVGRILLDSEVDAIVFNAGIIIGSGSASFEMIRHLATTLRWMPAPDWVSNRVEPLSVRDALYYLLSAADVQEAVNRSFDIGSRQILTYANVMRTFAAVAGLKPRHVIALPLPAPTLSGIWVGLVTPLPFSLTLPLVQSLQEDAVASDQDVDAVIPPPESGLIGFADAVRLALRREIEGAVDTNWDADAGELDEAAQPSPSDPKWSGRRIYTDERSTTISGVSAAEVWPVIEGIGGTNGWYSWPLAWKIRGIWDKAVGGAGLNRGRRLPDSLRIGDPVDWWRVEQLEPNSRLLLRAEMKVSGHAWLEFALTDSVECCEYHQTATFIPTGVRGRIYWALVAPFHRFIFPAMAKNIAAEARRRV</sequence>
<dbReference type="RefSeq" id="WP_082018780.1">
    <property type="nucleotide sequence ID" value="NZ_JTJZ01000013.1"/>
</dbReference>
<dbReference type="InterPro" id="IPR016040">
    <property type="entry name" value="NAD(P)-bd_dom"/>
</dbReference>
<dbReference type="Proteomes" id="UP000031488">
    <property type="component" value="Unassembled WGS sequence"/>
</dbReference>
<evidence type="ECO:0000259" key="2">
    <source>
        <dbReference type="Pfam" id="PF13460"/>
    </source>
</evidence>
<dbReference type="InterPro" id="IPR036291">
    <property type="entry name" value="NAD(P)-bd_dom_sf"/>
</dbReference>
<reference evidence="3 4" key="1">
    <citation type="submission" date="2014-11" db="EMBL/GenBank/DDBJ databases">
        <title>Draft Genome Sequence of Brevibacterium linens AE038-8.</title>
        <authorList>
            <person name="Maizel D."/>
            <person name="Utturkar S.M."/>
            <person name="Brown S.D."/>
            <person name="Ferrero M."/>
            <person name="Rosen B.P."/>
        </authorList>
    </citation>
    <scope>NUCLEOTIDE SEQUENCE [LARGE SCALE GENOMIC DNA]</scope>
    <source>
        <strain evidence="3 4">AE038-8</strain>
    </source>
</reference>
<evidence type="ECO:0000313" key="3">
    <source>
        <dbReference type="EMBL" id="KHS53879.1"/>
    </source>
</evidence>
<accession>A0A0B9AE99</accession>
<dbReference type="Pfam" id="PF11066">
    <property type="entry name" value="DUF2867"/>
    <property type="match status" value="1"/>
</dbReference>
<dbReference type="InterPro" id="IPR051783">
    <property type="entry name" value="NAD(P)-dependent_oxidoreduct"/>
</dbReference>
<dbReference type="GO" id="GO:0004029">
    <property type="term" value="F:aldehyde dehydrogenase (NAD+) activity"/>
    <property type="evidence" value="ECO:0007669"/>
    <property type="project" value="TreeGrafter"/>
</dbReference>
<keyword evidence="4" id="KW-1185">Reference proteome</keyword>
<gene>
    <name evidence="3" type="ORF">AE0388_0634</name>
</gene>
<evidence type="ECO:0000256" key="1">
    <source>
        <dbReference type="SAM" id="MobiDB-lite"/>
    </source>
</evidence>
<dbReference type="EMBL" id="JTJZ01000013">
    <property type="protein sequence ID" value="KHS53879.1"/>
    <property type="molecule type" value="Genomic_DNA"/>
</dbReference>
<organism evidence="3 4">
    <name type="scientific">Brevibacterium linens</name>
    <dbReference type="NCBI Taxonomy" id="1703"/>
    <lineage>
        <taxon>Bacteria</taxon>
        <taxon>Bacillati</taxon>
        <taxon>Actinomycetota</taxon>
        <taxon>Actinomycetes</taxon>
        <taxon>Micrococcales</taxon>
        <taxon>Brevibacteriaceae</taxon>
        <taxon>Brevibacterium</taxon>
    </lineage>
</organism>
<dbReference type="Pfam" id="PF13460">
    <property type="entry name" value="NAD_binding_10"/>
    <property type="match status" value="1"/>
</dbReference>
<dbReference type="PANTHER" id="PTHR48079">
    <property type="entry name" value="PROTEIN YEEZ"/>
    <property type="match status" value="1"/>
</dbReference>
<dbReference type="SUPFAM" id="SSF51735">
    <property type="entry name" value="NAD(P)-binding Rossmann-fold domains"/>
    <property type="match status" value="1"/>
</dbReference>
<dbReference type="GO" id="GO:0005737">
    <property type="term" value="C:cytoplasm"/>
    <property type="evidence" value="ECO:0007669"/>
    <property type="project" value="TreeGrafter"/>
</dbReference>
<dbReference type="OrthoDB" id="9774199at2"/>